<dbReference type="RefSeq" id="WP_379708793.1">
    <property type="nucleotide sequence ID" value="NZ_JBHSCZ010000002.1"/>
</dbReference>
<dbReference type="InterPro" id="IPR006869">
    <property type="entry name" value="DUF547"/>
</dbReference>
<name>A0ABV8QRR9_9BACT</name>
<keyword evidence="3" id="KW-1185">Reference proteome</keyword>
<evidence type="ECO:0000313" key="3">
    <source>
        <dbReference type="Proteomes" id="UP001595907"/>
    </source>
</evidence>
<sequence length="225" mass="26667">MLTPATPYKNIQIASEAFINEMLQQKTLYVTGNNVDMAVLNKWQQYWASQPLTELKSDDQKLAFWINIYNGVTIFFIIQLQLKVHMREDLHFFDGYFLQFDQYELSLDAIEHGILRKNKDVHFDNDAAFLALQVHQFNYQIHFALNCGGLSCPSIHVYQANTIQQQLQTVTTQFVTDNFLIDDEHQTITCNAIFNWYKNDFENKYLNDSLYKNYRINIIDYNWNF</sequence>
<evidence type="ECO:0000259" key="1">
    <source>
        <dbReference type="Pfam" id="PF04784"/>
    </source>
</evidence>
<accession>A0ABV8QRR9</accession>
<dbReference type="Proteomes" id="UP001595907">
    <property type="component" value="Unassembled WGS sequence"/>
</dbReference>
<dbReference type="Pfam" id="PF04784">
    <property type="entry name" value="DUF547"/>
    <property type="match status" value="1"/>
</dbReference>
<evidence type="ECO:0000313" key="2">
    <source>
        <dbReference type="EMBL" id="MFC4262891.1"/>
    </source>
</evidence>
<dbReference type="PANTHER" id="PTHR46361:SF3">
    <property type="entry name" value="ELECTRON CARRIER_ PROTEIN DISULFIDE OXIDOREDUCTASE"/>
    <property type="match status" value="1"/>
</dbReference>
<comment type="caution">
    <text evidence="2">The sequence shown here is derived from an EMBL/GenBank/DDBJ whole genome shotgun (WGS) entry which is preliminary data.</text>
</comment>
<gene>
    <name evidence="2" type="ORF">ACFOWM_08390</name>
</gene>
<protein>
    <submittedName>
        <fullName evidence="2">DUF547 domain-containing protein</fullName>
    </submittedName>
</protein>
<feature type="domain" description="DUF547" evidence="1">
    <location>
        <begin position="55"/>
        <end position="175"/>
    </location>
</feature>
<dbReference type="EMBL" id="JBHSCZ010000002">
    <property type="protein sequence ID" value="MFC4262891.1"/>
    <property type="molecule type" value="Genomic_DNA"/>
</dbReference>
<dbReference type="PANTHER" id="PTHR46361">
    <property type="entry name" value="ELECTRON CARRIER/ PROTEIN DISULFIDE OXIDOREDUCTASE"/>
    <property type="match status" value="1"/>
</dbReference>
<proteinExistence type="predicted"/>
<reference evidence="3" key="1">
    <citation type="journal article" date="2019" name="Int. J. Syst. Evol. Microbiol.">
        <title>The Global Catalogue of Microorganisms (GCM) 10K type strain sequencing project: providing services to taxonomists for standard genome sequencing and annotation.</title>
        <authorList>
            <consortium name="The Broad Institute Genomics Platform"/>
            <consortium name="The Broad Institute Genome Sequencing Center for Infectious Disease"/>
            <person name="Wu L."/>
            <person name="Ma J."/>
        </authorList>
    </citation>
    <scope>NUCLEOTIDE SEQUENCE [LARGE SCALE GENOMIC DNA]</scope>
    <source>
        <strain evidence="3">CECT 8289</strain>
    </source>
</reference>
<organism evidence="2 3">
    <name type="scientific">Ferruginibacter yonginensis</name>
    <dbReference type="NCBI Taxonomy" id="1310416"/>
    <lineage>
        <taxon>Bacteria</taxon>
        <taxon>Pseudomonadati</taxon>
        <taxon>Bacteroidota</taxon>
        <taxon>Chitinophagia</taxon>
        <taxon>Chitinophagales</taxon>
        <taxon>Chitinophagaceae</taxon>
        <taxon>Ferruginibacter</taxon>
    </lineage>
</organism>